<dbReference type="GO" id="GO:0005634">
    <property type="term" value="C:nucleus"/>
    <property type="evidence" value="ECO:0007669"/>
    <property type="project" value="UniProtKB-SubCell"/>
</dbReference>
<dbReference type="GO" id="GO:0008270">
    <property type="term" value="F:zinc ion binding"/>
    <property type="evidence" value="ECO:0007669"/>
    <property type="project" value="InterPro"/>
</dbReference>
<dbReference type="RefSeq" id="XP_064672512.1">
    <property type="nucleotide sequence ID" value="XM_064814550.1"/>
</dbReference>
<dbReference type="PANTHER" id="PTHR31001:SF87">
    <property type="entry name" value="COL-21"/>
    <property type="match status" value="1"/>
</dbReference>
<evidence type="ECO:0000313" key="5">
    <source>
        <dbReference type="Proteomes" id="UP001302812"/>
    </source>
</evidence>
<dbReference type="Proteomes" id="UP001302812">
    <property type="component" value="Unassembled WGS sequence"/>
</dbReference>
<keyword evidence="2" id="KW-0539">Nucleus</keyword>
<proteinExistence type="predicted"/>
<dbReference type="GO" id="GO:0003677">
    <property type="term" value="F:DNA binding"/>
    <property type="evidence" value="ECO:0007669"/>
    <property type="project" value="InterPro"/>
</dbReference>
<dbReference type="GO" id="GO:0006351">
    <property type="term" value="P:DNA-templated transcription"/>
    <property type="evidence" value="ECO:0007669"/>
    <property type="project" value="InterPro"/>
</dbReference>
<keyword evidence="5" id="KW-1185">Reference proteome</keyword>
<reference evidence="4" key="2">
    <citation type="submission" date="2023-05" db="EMBL/GenBank/DDBJ databases">
        <authorList>
            <consortium name="Lawrence Berkeley National Laboratory"/>
            <person name="Steindorff A."/>
            <person name="Hensen N."/>
            <person name="Bonometti L."/>
            <person name="Westerberg I."/>
            <person name="Brannstrom I.O."/>
            <person name="Guillou S."/>
            <person name="Cros-Aarteil S."/>
            <person name="Calhoun S."/>
            <person name="Haridas S."/>
            <person name="Kuo A."/>
            <person name="Mondo S."/>
            <person name="Pangilinan J."/>
            <person name="Riley R."/>
            <person name="Labutti K."/>
            <person name="Andreopoulos B."/>
            <person name="Lipzen A."/>
            <person name="Chen C."/>
            <person name="Yanf M."/>
            <person name="Daum C."/>
            <person name="Ng V."/>
            <person name="Clum A."/>
            <person name="Ohm R."/>
            <person name="Martin F."/>
            <person name="Silar P."/>
            <person name="Natvig D."/>
            <person name="Lalanne C."/>
            <person name="Gautier V."/>
            <person name="Ament-Velasquez S.L."/>
            <person name="Kruys A."/>
            <person name="Hutchinson M.I."/>
            <person name="Powell A.J."/>
            <person name="Barry K."/>
            <person name="Miller A.N."/>
            <person name="Grigoriev I.V."/>
            <person name="Debuchy R."/>
            <person name="Gladieux P."/>
            <person name="Thoren M.H."/>
            <person name="Johannesson H."/>
        </authorList>
    </citation>
    <scope>NUCLEOTIDE SEQUENCE</scope>
    <source>
        <strain evidence="4">CBS 508.74</strain>
    </source>
</reference>
<accession>A0AAN6TI67</accession>
<dbReference type="EMBL" id="MU853335">
    <property type="protein sequence ID" value="KAK4114942.1"/>
    <property type="molecule type" value="Genomic_DNA"/>
</dbReference>
<evidence type="ECO:0000313" key="4">
    <source>
        <dbReference type="EMBL" id="KAK4114942.1"/>
    </source>
</evidence>
<dbReference type="Pfam" id="PF04082">
    <property type="entry name" value="Fungal_trans"/>
    <property type="match status" value="1"/>
</dbReference>
<evidence type="ECO:0000256" key="1">
    <source>
        <dbReference type="ARBA" id="ARBA00004123"/>
    </source>
</evidence>
<gene>
    <name evidence="4" type="ORF">N656DRAFT_775977</name>
</gene>
<dbReference type="PANTHER" id="PTHR31001">
    <property type="entry name" value="UNCHARACTERIZED TRANSCRIPTIONAL REGULATORY PROTEIN"/>
    <property type="match status" value="1"/>
</dbReference>
<dbReference type="InterPro" id="IPR050613">
    <property type="entry name" value="Sec_Metabolite_Reg"/>
</dbReference>
<feature type="domain" description="Xylanolytic transcriptional activator regulatory" evidence="3">
    <location>
        <begin position="59"/>
        <end position="225"/>
    </location>
</feature>
<dbReference type="GeneID" id="89938675"/>
<organism evidence="4 5">
    <name type="scientific">Canariomyces notabilis</name>
    <dbReference type="NCBI Taxonomy" id="2074819"/>
    <lineage>
        <taxon>Eukaryota</taxon>
        <taxon>Fungi</taxon>
        <taxon>Dikarya</taxon>
        <taxon>Ascomycota</taxon>
        <taxon>Pezizomycotina</taxon>
        <taxon>Sordariomycetes</taxon>
        <taxon>Sordariomycetidae</taxon>
        <taxon>Sordariales</taxon>
        <taxon>Chaetomiaceae</taxon>
        <taxon>Canariomyces</taxon>
    </lineage>
</organism>
<name>A0AAN6TI67_9PEZI</name>
<dbReference type="InterPro" id="IPR007219">
    <property type="entry name" value="XnlR_reg_dom"/>
</dbReference>
<comment type="caution">
    <text evidence="4">The sequence shown here is derived from an EMBL/GenBank/DDBJ whole genome shotgun (WGS) entry which is preliminary data.</text>
</comment>
<evidence type="ECO:0000259" key="3">
    <source>
        <dbReference type="Pfam" id="PF04082"/>
    </source>
</evidence>
<evidence type="ECO:0000256" key="2">
    <source>
        <dbReference type="ARBA" id="ARBA00023242"/>
    </source>
</evidence>
<comment type="subcellular location">
    <subcellularLocation>
        <location evidence="1">Nucleus</location>
    </subcellularLocation>
</comment>
<sequence length="584" mass="64573">MTLVRKLAPEHDRADVQDKAIPSETEAQVRIALDMMPNRRIIDFLVRYFVTEVNWIDQVLYPPWFLMQYQRWWALGNLSTVSEIEFAVLILRICCYASQFLPSPGRNVDHVEGVPLAAIRQSCEKAIHALNPICTSLDPRGSLVRVHHIVYGGLSAGCVGRMNGFWESVSCASRVAQQIGLHLGPVVSEGCAGEMDKEMRRRTYCNLYIWDSYLSRHLDRIPFLADTLNPDVWPRMRLLPSGVDIDSTSSDVPDVFTERILRARLAQFWRCNRLPRGPEWDMMAAEERYEQFCSSFLQDLPPAFALEPDRQWDERLPALPMQRQLLHIAIFEQLCWNFRPTLLQQPDQMAAPLPLYKQVMLAHGKRALAAAALSLLQCAKALHGLMTCGSLTQFSGIIVPIFEAAVPLLCLCADRDFPGITIQHGCPAPPQHGSSNPLEARIAKVTRDECVQAARDALSTLENLAEVSEVAEIGARTIARLISRFDADSPTTLSLAHQPAYQHPEFENVDGGAAGTDVGAGVASISTGTGPAGWRLGPMRDCVVSTEGGEEGTELDFPFDGGCYSGVGSGWADLLGDLTDSFGV</sequence>
<reference evidence="4" key="1">
    <citation type="journal article" date="2023" name="Mol. Phylogenet. Evol.">
        <title>Genome-scale phylogeny and comparative genomics of the fungal order Sordariales.</title>
        <authorList>
            <person name="Hensen N."/>
            <person name="Bonometti L."/>
            <person name="Westerberg I."/>
            <person name="Brannstrom I.O."/>
            <person name="Guillou S."/>
            <person name="Cros-Aarteil S."/>
            <person name="Calhoun S."/>
            <person name="Haridas S."/>
            <person name="Kuo A."/>
            <person name="Mondo S."/>
            <person name="Pangilinan J."/>
            <person name="Riley R."/>
            <person name="LaButti K."/>
            <person name="Andreopoulos B."/>
            <person name="Lipzen A."/>
            <person name="Chen C."/>
            <person name="Yan M."/>
            <person name="Daum C."/>
            <person name="Ng V."/>
            <person name="Clum A."/>
            <person name="Steindorff A."/>
            <person name="Ohm R.A."/>
            <person name="Martin F."/>
            <person name="Silar P."/>
            <person name="Natvig D.O."/>
            <person name="Lalanne C."/>
            <person name="Gautier V."/>
            <person name="Ament-Velasquez S.L."/>
            <person name="Kruys A."/>
            <person name="Hutchinson M.I."/>
            <person name="Powell A.J."/>
            <person name="Barry K."/>
            <person name="Miller A.N."/>
            <person name="Grigoriev I.V."/>
            <person name="Debuchy R."/>
            <person name="Gladieux P."/>
            <person name="Hiltunen Thoren M."/>
            <person name="Johannesson H."/>
        </authorList>
    </citation>
    <scope>NUCLEOTIDE SEQUENCE</scope>
    <source>
        <strain evidence="4">CBS 508.74</strain>
    </source>
</reference>
<dbReference type="AlphaFoldDB" id="A0AAN6TI67"/>
<dbReference type="CDD" id="cd12148">
    <property type="entry name" value="fungal_TF_MHR"/>
    <property type="match status" value="1"/>
</dbReference>
<protein>
    <recommendedName>
        <fullName evidence="3">Xylanolytic transcriptional activator regulatory domain-containing protein</fullName>
    </recommendedName>
</protein>